<sequence>MLFAIGSANIDFCLTMRGKNCVATILFSMQWRSRPLHG</sequence>
<dbReference type="AlphaFoldDB" id="A0A127QFJ2"/>
<evidence type="ECO:0000313" key="2">
    <source>
        <dbReference type="Proteomes" id="UP000071778"/>
    </source>
</evidence>
<dbReference type="PATRIC" id="fig|279058.17.peg.863"/>
<name>A0A127QFJ2_9BURK</name>
<dbReference type="Proteomes" id="UP000071778">
    <property type="component" value="Chromosome"/>
</dbReference>
<evidence type="ECO:0000313" key="1">
    <source>
        <dbReference type="EMBL" id="AMP08595.1"/>
    </source>
</evidence>
<keyword evidence="2" id="KW-1185">Reference proteome</keyword>
<reference evidence="1 2" key="1">
    <citation type="submission" date="2015-11" db="EMBL/GenBank/DDBJ databases">
        <title>Exploring the genomic traits of fungus-feeding bacterial genus Collimonas.</title>
        <authorList>
            <person name="Song C."/>
            <person name="Schmidt R."/>
            <person name="de Jager V."/>
            <person name="Krzyzanowska D."/>
            <person name="Jongedijk E."/>
            <person name="Cankar K."/>
            <person name="Beekwilder J."/>
            <person name="van Veen A."/>
            <person name="de Boer W."/>
            <person name="van Veen J.A."/>
            <person name="Garbeva P."/>
        </authorList>
    </citation>
    <scope>NUCLEOTIDE SEQUENCE [LARGE SCALE GENOMIC DNA]</scope>
    <source>
        <strain evidence="1 2">Ter282</strain>
    </source>
</reference>
<protein>
    <submittedName>
        <fullName evidence="1">Uncharacterized protein</fullName>
    </submittedName>
</protein>
<dbReference type="EMBL" id="CP013235">
    <property type="protein sequence ID" value="AMP08595.1"/>
    <property type="molecule type" value="Genomic_DNA"/>
</dbReference>
<gene>
    <name evidence="1" type="ORF">CAter282_0792</name>
</gene>
<proteinExistence type="predicted"/>
<organism evidence="1 2">
    <name type="scientific">Collimonas arenae</name>
    <dbReference type="NCBI Taxonomy" id="279058"/>
    <lineage>
        <taxon>Bacteria</taxon>
        <taxon>Pseudomonadati</taxon>
        <taxon>Pseudomonadota</taxon>
        <taxon>Betaproteobacteria</taxon>
        <taxon>Burkholderiales</taxon>
        <taxon>Oxalobacteraceae</taxon>
        <taxon>Collimonas</taxon>
    </lineage>
</organism>
<accession>A0A127QFJ2</accession>